<accession>A0ABQ2XE75</accession>
<evidence type="ECO:0000313" key="2">
    <source>
        <dbReference type="Proteomes" id="UP000620127"/>
    </source>
</evidence>
<keyword evidence="2" id="KW-1185">Reference proteome</keyword>
<proteinExistence type="predicted"/>
<gene>
    <name evidence="1" type="ORF">GCM10011282_19150</name>
</gene>
<evidence type="ECO:0008006" key="3">
    <source>
        <dbReference type="Google" id="ProtNLM"/>
    </source>
</evidence>
<sequence length="375" mass="42403">MSEIFQYSLQEINGLTSRQFVLKLLESAVERVNAGVSKTLTARKTSERPPRDPRHLTDTRTRVSTLLEYSVAYEMNNILNEDAAGYSVAAVLWNVFPDLIIRNRQRDNELGLEVKALHTAAEEKSANLATPLQLIRYRKDFIVIINWGWQVGVHEGTSITYPHIHLVGVFDAWLLAKIRDYGWLLNQGGRTKGIDVATPIINGSGAGYKAEEGNMGKLMRIQLPSEMPQSVPHYMEMKEEDELYTKFKQQVLVLGLRETFLDICLLEGCDQVEADVGTEYPLECKILGDVELPSGVNFLLLAGPRPDQWLRTTPSGMFRPKAALLWLGVKLDWKLFANRGGHWTVIDQGKKPDSEYDRIQANLRAAHWLEEAAEL</sequence>
<dbReference type="EMBL" id="BMYT01000003">
    <property type="protein sequence ID" value="GGX13188.1"/>
    <property type="molecule type" value="Genomic_DNA"/>
</dbReference>
<evidence type="ECO:0000313" key="1">
    <source>
        <dbReference type="EMBL" id="GGX13188.1"/>
    </source>
</evidence>
<comment type="caution">
    <text evidence="1">The sequence shown here is derived from an EMBL/GenBank/DDBJ whole genome shotgun (WGS) entry which is preliminary data.</text>
</comment>
<organism evidence="1 2">
    <name type="scientific">Undibacterium macrobrachii</name>
    <dbReference type="NCBI Taxonomy" id="1119058"/>
    <lineage>
        <taxon>Bacteria</taxon>
        <taxon>Pseudomonadati</taxon>
        <taxon>Pseudomonadota</taxon>
        <taxon>Betaproteobacteria</taxon>
        <taxon>Burkholderiales</taxon>
        <taxon>Oxalobacteraceae</taxon>
        <taxon>Undibacterium</taxon>
    </lineage>
</organism>
<name>A0ABQ2XE75_9BURK</name>
<reference evidence="2" key="1">
    <citation type="journal article" date="2019" name="Int. J. Syst. Evol. Microbiol.">
        <title>The Global Catalogue of Microorganisms (GCM) 10K type strain sequencing project: providing services to taxonomists for standard genome sequencing and annotation.</title>
        <authorList>
            <consortium name="The Broad Institute Genomics Platform"/>
            <consortium name="The Broad Institute Genome Sequencing Center for Infectious Disease"/>
            <person name="Wu L."/>
            <person name="Ma J."/>
        </authorList>
    </citation>
    <scope>NUCLEOTIDE SEQUENCE [LARGE SCALE GENOMIC DNA]</scope>
    <source>
        <strain evidence="2">KCTC 23916</strain>
    </source>
</reference>
<dbReference type="Proteomes" id="UP000620127">
    <property type="component" value="Unassembled WGS sequence"/>
</dbReference>
<protein>
    <recommendedName>
        <fullName evidence="3">Restriction endonuclease</fullName>
    </recommendedName>
</protein>